<dbReference type="Pfam" id="PF13768">
    <property type="entry name" value="VWA_3"/>
    <property type="match status" value="1"/>
</dbReference>
<dbReference type="RefSeq" id="WP_129046101.1">
    <property type="nucleotide sequence ID" value="NZ_SDHX01000001.1"/>
</dbReference>
<proteinExistence type="predicted"/>
<keyword evidence="2" id="KW-0812">Transmembrane</keyword>
<dbReference type="SUPFAM" id="SSF53300">
    <property type="entry name" value="vWA-like"/>
    <property type="match status" value="1"/>
</dbReference>
<keyword evidence="2" id="KW-1133">Transmembrane helix</keyword>
<keyword evidence="1" id="KW-0175">Coiled coil</keyword>
<keyword evidence="5" id="KW-1185">Reference proteome</keyword>
<gene>
    <name evidence="4" type="ORF">ESB00_02245</name>
</gene>
<feature type="coiled-coil region" evidence="1">
    <location>
        <begin position="39"/>
        <end position="122"/>
    </location>
</feature>
<feature type="domain" description="VWFA" evidence="3">
    <location>
        <begin position="191"/>
        <end position="286"/>
    </location>
</feature>
<keyword evidence="2" id="KW-0472">Membrane</keyword>
<dbReference type="OrthoDB" id="185358at2"/>
<dbReference type="Gene3D" id="3.40.50.410">
    <property type="entry name" value="von Willebrand factor, type A domain"/>
    <property type="match status" value="1"/>
</dbReference>
<dbReference type="AlphaFoldDB" id="A0A4Q1C759"/>
<name>A0A4Q1C759_9BACT</name>
<dbReference type="EMBL" id="SDHX01000001">
    <property type="protein sequence ID" value="RXK54737.1"/>
    <property type="molecule type" value="Genomic_DNA"/>
</dbReference>
<evidence type="ECO:0000259" key="3">
    <source>
        <dbReference type="Pfam" id="PF13768"/>
    </source>
</evidence>
<evidence type="ECO:0000313" key="5">
    <source>
        <dbReference type="Proteomes" id="UP000290218"/>
    </source>
</evidence>
<sequence length="354" mass="39325">MLKGKRRETEVFSMSFMDCICCGFGAVLLLFILTTGQKADHSEETVEELKQRVAEMEKEITKEQDVLAKMARPAAMTAEQLAAVKQENENLKRKADELDAELKQLLRQLAALKNEEAKLLADLKAMPEEEQQPVPIPEVDRRQYLTGVQMEGSHVLFIVRASGSMLGDTIDEAAARLDDPDFKKREAPKWQRVIKALEWLVASLAPDTNFQILLFNDETIPLVPDRGEGWISRGDRPGVQQTLTKLRQVVPKGSANLERAFNQVRYMPTLPDAIVLITDGLPTASEGSPDASSTDDDTRMLFLRQAVRQLPPRIPVSTILFPTSGDPGAPALYWELAGFTKGALVSPSADWPDT</sequence>
<feature type="transmembrane region" description="Helical" evidence="2">
    <location>
        <begin position="12"/>
        <end position="33"/>
    </location>
</feature>
<protein>
    <recommendedName>
        <fullName evidence="3">VWFA domain-containing protein</fullName>
    </recommendedName>
</protein>
<dbReference type="InterPro" id="IPR002035">
    <property type="entry name" value="VWF_A"/>
</dbReference>
<reference evidence="4 5" key="1">
    <citation type="submission" date="2019-01" db="EMBL/GenBank/DDBJ databases">
        <title>Lacunisphaera sp. strain TWA-58.</title>
        <authorList>
            <person name="Chen W.-M."/>
        </authorList>
    </citation>
    <scope>NUCLEOTIDE SEQUENCE [LARGE SCALE GENOMIC DNA]</scope>
    <source>
        <strain evidence="4 5">TWA-58</strain>
    </source>
</reference>
<evidence type="ECO:0000313" key="4">
    <source>
        <dbReference type="EMBL" id="RXK54737.1"/>
    </source>
</evidence>
<dbReference type="Proteomes" id="UP000290218">
    <property type="component" value="Unassembled WGS sequence"/>
</dbReference>
<evidence type="ECO:0000256" key="1">
    <source>
        <dbReference type="SAM" id="Coils"/>
    </source>
</evidence>
<accession>A0A4Q1C759</accession>
<evidence type="ECO:0000256" key="2">
    <source>
        <dbReference type="SAM" id="Phobius"/>
    </source>
</evidence>
<dbReference type="InterPro" id="IPR036465">
    <property type="entry name" value="vWFA_dom_sf"/>
</dbReference>
<comment type="caution">
    <text evidence="4">The sequence shown here is derived from an EMBL/GenBank/DDBJ whole genome shotgun (WGS) entry which is preliminary data.</text>
</comment>
<organism evidence="4 5">
    <name type="scientific">Oleiharenicola lentus</name>
    <dbReference type="NCBI Taxonomy" id="2508720"/>
    <lineage>
        <taxon>Bacteria</taxon>
        <taxon>Pseudomonadati</taxon>
        <taxon>Verrucomicrobiota</taxon>
        <taxon>Opitutia</taxon>
        <taxon>Opitutales</taxon>
        <taxon>Opitutaceae</taxon>
        <taxon>Oleiharenicola</taxon>
    </lineage>
</organism>